<proteinExistence type="predicted"/>
<keyword evidence="1" id="KW-1133">Transmembrane helix</keyword>
<evidence type="ECO:0000256" key="1">
    <source>
        <dbReference type="SAM" id="Phobius"/>
    </source>
</evidence>
<feature type="transmembrane region" description="Helical" evidence="1">
    <location>
        <begin position="113"/>
        <end position="136"/>
    </location>
</feature>
<accession>B8F8U6</accession>
<dbReference type="Proteomes" id="UP000000739">
    <property type="component" value="Chromosome"/>
</dbReference>
<sequence length="160" mass="18453">MNNYRDIGAIILCFLLMLCYIYSVSMHLAFLFGIEKALDSWSLGFFVIPVVFIFPSVHLKHSKEIRAIISVKFGHATRLRLLVIMHFIYSLYNLGLFVIDASNLLEDKLNGEIIVALMYSSMMMLASFYFVLYFLFGRSKDKFGRYRIVAEDAEGSGDRF</sequence>
<keyword evidence="1" id="KW-0472">Membrane</keyword>
<dbReference type="KEGG" id="dal:Dalk_0269"/>
<organism evidence="2 3">
    <name type="scientific">Desulfatibacillum aliphaticivorans</name>
    <dbReference type="NCBI Taxonomy" id="218208"/>
    <lineage>
        <taxon>Bacteria</taxon>
        <taxon>Pseudomonadati</taxon>
        <taxon>Thermodesulfobacteriota</taxon>
        <taxon>Desulfobacteria</taxon>
        <taxon>Desulfobacterales</taxon>
        <taxon>Desulfatibacillaceae</taxon>
        <taxon>Desulfatibacillum</taxon>
    </lineage>
</organism>
<evidence type="ECO:0000313" key="2">
    <source>
        <dbReference type="EMBL" id="ACL01978.1"/>
    </source>
</evidence>
<reference evidence="2 3" key="1">
    <citation type="journal article" date="2012" name="Environ. Microbiol.">
        <title>The genome sequence of Desulfatibacillum alkenivorans AK-01: a blueprint for anaerobic alkane oxidation.</title>
        <authorList>
            <person name="Callaghan A.V."/>
            <person name="Morris B.E."/>
            <person name="Pereira I.A."/>
            <person name="McInerney M.J."/>
            <person name="Austin R.N."/>
            <person name="Groves J.T."/>
            <person name="Kukor J.J."/>
            <person name="Suflita J.M."/>
            <person name="Young L.Y."/>
            <person name="Zylstra G.J."/>
            <person name="Wawrik B."/>
        </authorList>
    </citation>
    <scope>NUCLEOTIDE SEQUENCE [LARGE SCALE GENOMIC DNA]</scope>
    <source>
        <strain evidence="2 3">AK-01</strain>
    </source>
</reference>
<keyword evidence="1" id="KW-0812">Transmembrane</keyword>
<evidence type="ECO:0000313" key="3">
    <source>
        <dbReference type="Proteomes" id="UP000000739"/>
    </source>
</evidence>
<dbReference type="AlphaFoldDB" id="B8F8U6"/>
<name>B8F8U6_DESAL</name>
<dbReference type="HOGENOM" id="CLU_1649371_0_0_7"/>
<feature type="transmembrane region" description="Helical" evidence="1">
    <location>
        <begin position="79"/>
        <end position="101"/>
    </location>
</feature>
<gene>
    <name evidence="2" type="ordered locus">Dalk_0269</name>
</gene>
<feature type="transmembrane region" description="Helical" evidence="1">
    <location>
        <begin position="7"/>
        <end position="34"/>
    </location>
</feature>
<feature type="transmembrane region" description="Helical" evidence="1">
    <location>
        <begin position="40"/>
        <end position="59"/>
    </location>
</feature>
<protein>
    <submittedName>
        <fullName evidence="2">Uncharacterized protein</fullName>
    </submittedName>
</protein>
<keyword evidence="3" id="KW-1185">Reference proteome</keyword>
<dbReference type="EMBL" id="CP001322">
    <property type="protein sequence ID" value="ACL01978.1"/>
    <property type="molecule type" value="Genomic_DNA"/>
</dbReference>